<gene>
    <name evidence="1" type="ORF">TASK_LOCUS4541</name>
</gene>
<evidence type="ECO:0000313" key="3">
    <source>
        <dbReference type="WBParaSite" id="TASK_0000454001-mRNA-1"/>
    </source>
</evidence>
<proteinExistence type="predicted"/>
<dbReference type="EMBL" id="UYRS01018355">
    <property type="protein sequence ID" value="VDK33604.1"/>
    <property type="molecule type" value="Genomic_DNA"/>
</dbReference>
<dbReference type="AlphaFoldDB" id="A0A0R3W3M7"/>
<accession>A0A0R3W3M7</accession>
<dbReference type="WBParaSite" id="TASK_0000454001-mRNA-1">
    <property type="protein sequence ID" value="TASK_0000454001-mRNA-1"/>
    <property type="gene ID" value="TASK_0000454001"/>
</dbReference>
<dbReference type="OrthoDB" id="6249148at2759"/>
<reference evidence="3" key="1">
    <citation type="submission" date="2017-02" db="UniProtKB">
        <authorList>
            <consortium name="WormBaseParasite"/>
        </authorList>
    </citation>
    <scope>IDENTIFICATION</scope>
</reference>
<evidence type="ECO:0000313" key="2">
    <source>
        <dbReference type="Proteomes" id="UP000282613"/>
    </source>
</evidence>
<evidence type="ECO:0000313" key="1">
    <source>
        <dbReference type="EMBL" id="VDK33604.1"/>
    </source>
</evidence>
<keyword evidence="2" id="KW-1185">Reference proteome</keyword>
<sequence length="563" mass="62831">MLRYDNSHMSVLLNDIRLVQQKMTPPEVTTNEEVKVDSTEADLRENSPVLLDTITEEEEEDPSSRSFDTSENITVQHHCSPVEPPNSETDLLEARYVTGTSYGTEWYVGETNLDYNELHNQAIAHGNSSKPLANSQALTGLFFPVKLEEIGFCATQLQSKPYKYSSYPFHLNMERGTSKSLPSVVLPSSAHPLRRIMSSSDVCVIDETCSLTNSKAPSPTRTQLDGVAEWALSSPGVTTITDNQCVDLNPPGVPSPLTVAVTSSMDTENANDDMCDKEILEIPNAKSKMKRSPAVEGVSVLLERPCTSLNDLASDLVEVVGSENPMDARSISTSESLTSSLLSLSRRYFDSSTMASRPVYDYGTDETLLEIFMTPALDGMENNGERTADMPPCCTGSTNRLPKQLITTFSNSGMGLVWHDTCEENSKKVSHVDNQSGLLEDDSDLPFIDNEESYSEAWYVTASQQFSWLDRAQLADFDEIILYYGKLLKTSTEQLNEEEKGRKHPNHLTKLPFTQQLKREKLSAPRKVRKFRKIPSRSKSEKRRWAPWIRLLCGCVSKNHKAV</sequence>
<name>A0A0R3W3M7_TAEAS</name>
<organism evidence="3">
    <name type="scientific">Taenia asiatica</name>
    <name type="common">Asian tapeworm</name>
    <dbReference type="NCBI Taxonomy" id="60517"/>
    <lineage>
        <taxon>Eukaryota</taxon>
        <taxon>Metazoa</taxon>
        <taxon>Spiralia</taxon>
        <taxon>Lophotrochozoa</taxon>
        <taxon>Platyhelminthes</taxon>
        <taxon>Cestoda</taxon>
        <taxon>Eucestoda</taxon>
        <taxon>Cyclophyllidea</taxon>
        <taxon>Taeniidae</taxon>
        <taxon>Taenia</taxon>
    </lineage>
</organism>
<protein>
    <submittedName>
        <fullName evidence="3">SH2 domain-containing protein</fullName>
    </submittedName>
</protein>
<reference evidence="1 2" key="2">
    <citation type="submission" date="2018-11" db="EMBL/GenBank/DDBJ databases">
        <authorList>
            <consortium name="Pathogen Informatics"/>
        </authorList>
    </citation>
    <scope>NUCLEOTIDE SEQUENCE [LARGE SCALE GENOMIC DNA]</scope>
</reference>
<dbReference type="Proteomes" id="UP000282613">
    <property type="component" value="Unassembled WGS sequence"/>
</dbReference>